<dbReference type="Pfam" id="PF00160">
    <property type="entry name" value="Pro_isomerase"/>
    <property type="match status" value="1"/>
</dbReference>
<evidence type="ECO:0000313" key="5">
    <source>
        <dbReference type="EMBL" id="MBD2715599.1"/>
    </source>
</evidence>
<comment type="function">
    <text evidence="3">PPIases accelerate the folding of proteins. It catalyzes the cis-trans isomerization of proline imidic peptide bonds in oligopeptides.</text>
</comment>
<dbReference type="PROSITE" id="PS50072">
    <property type="entry name" value="CSA_PPIASE_2"/>
    <property type="match status" value="1"/>
</dbReference>
<dbReference type="PRINTS" id="PR00153">
    <property type="entry name" value="CSAPPISMRASE"/>
</dbReference>
<sequence>MMFLAPSAAPRLRHLLQAAGFVAVSLGGLACNRQQPVEETAAPAVSAEKPVPGPALLALADSNAATLLLPYGRQYPASGVVLHTRLGDIKVKLYDDTPIHKANFLLLSRRGVFDETVFNRVLKGFAVQGGASDHRTIRMNRYRLPPEIRPQHFHRRGVLGMARYDDEQNPGQLSSSTDFYFVQGEKLTPAQSLAMAGRPLSPEQQRAYATVGGVPSLDGKYTVFGEVTEGMDVVDKIANEPVDDYKWPLTDVAIRVEILP</sequence>
<name>A0ABR8JM38_9BACT</name>
<comment type="caution">
    <text evidence="5">The sequence shown here is derived from an EMBL/GenBank/DDBJ whole genome shotgun (WGS) entry which is preliminary data.</text>
</comment>
<accession>A0ABR8JM38</accession>
<dbReference type="EC" id="5.2.1.8" evidence="3"/>
<feature type="domain" description="PPIase cyclophilin-type" evidence="4">
    <location>
        <begin position="83"/>
        <end position="254"/>
    </location>
</feature>
<comment type="similarity">
    <text evidence="3">Belongs to the cyclophilin-type PPIase family.</text>
</comment>
<dbReference type="CDD" id="cd00317">
    <property type="entry name" value="cyclophilin"/>
    <property type="match status" value="1"/>
</dbReference>
<dbReference type="PANTHER" id="PTHR45625:SF4">
    <property type="entry name" value="PEPTIDYLPROLYL ISOMERASE DOMAIN AND WD REPEAT-CONTAINING PROTEIN 1"/>
    <property type="match status" value="1"/>
</dbReference>
<dbReference type="GO" id="GO:0016853">
    <property type="term" value="F:isomerase activity"/>
    <property type="evidence" value="ECO:0007669"/>
    <property type="project" value="UniProtKB-KW"/>
</dbReference>
<dbReference type="Gene3D" id="2.40.100.10">
    <property type="entry name" value="Cyclophilin-like"/>
    <property type="match status" value="1"/>
</dbReference>
<dbReference type="InterPro" id="IPR029000">
    <property type="entry name" value="Cyclophilin-like_dom_sf"/>
</dbReference>
<evidence type="ECO:0000259" key="4">
    <source>
        <dbReference type="PROSITE" id="PS50072"/>
    </source>
</evidence>
<dbReference type="SUPFAM" id="SSF50891">
    <property type="entry name" value="Cyclophilin-like"/>
    <property type="match status" value="1"/>
</dbReference>
<proteinExistence type="inferred from homology"/>
<dbReference type="InterPro" id="IPR044666">
    <property type="entry name" value="Cyclophilin_A-like"/>
</dbReference>
<organism evidence="5 6">
    <name type="scientific">Hymenobacter duratus</name>
    <dbReference type="NCBI Taxonomy" id="2771356"/>
    <lineage>
        <taxon>Bacteria</taxon>
        <taxon>Pseudomonadati</taxon>
        <taxon>Bacteroidota</taxon>
        <taxon>Cytophagia</taxon>
        <taxon>Cytophagales</taxon>
        <taxon>Hymenobacteraceae</taxon>
        <taxon>Hymenobacter</taxon>
    </lineage>
</organism>
<dbReference type="Proteomes" id="UP000642468">
    <property type="component" value="Unassembled WGS sequence"/>
</dbReference>
<keyword evidence="6" id="KW-1185">Reference proteome</keyword>
<evidence type="ECO:0000256" key="3">
    <source>
        <dbReference type="RuleBase" id="RU363019"/>
    </source>
</evidence>
<protein>
    <recommendedName>
        <fullName evidence="3">Peptidyl-prolyl cis-trans isomerase</fullName>
        <shortName evidence="3">PPIase</shortName>
        <ecNumber evidence="3">5.2.1.8</ecNumber>
    </recommendedName>
</protein>
<dbReference type="InterPro" id="IPR002130">
    <property type="entry name" value="Cyclophilin-type_PPIase_dom"/>
</dbReference>
<reference evidence="5 6" key="1">
    <citation type="submission" date="2020-09" db="EMBL/GenBank/DDBJ databases">
        <authorList>
            <person name="Kim M.K."/>
        </authorList>
    </citation>
    <scope>NUCLEOTIDE SEQUENCE [LARGE SCALE GENOMIC DNA]</scope>
    <source>
        <strain evidence="5 6">BT646</strain>
    </source>
</reference>
<comment type="catalytic activity">
    <reaction evidence="3">
        <text>[protein]-peptidylproline (omega=180) = [protein]-peptidylproline (omega=0)</text>
        <dbReference type="Rhea" id="RHEA:16237"/>
        <dbReference type="Rhea" id="RHEA-COMP:10747"/>
        <dbReference type="Rhea" id="RHEA-COMP:10748"/>
        <dbReference type="ChEBI" id="CHEBI:83833"/>
        <dbReference type="ChEBI" id="CHEBI:83834"/>
        <dbReference type="EC" id="5.2.1.8"/>
    </reaction>
</comment>
<gene>
    <name evidence="5" type="ORF">IC231_11170</name>
</gene>
<dbReference type="RefSeq" id="WP_190784584.1">
    <property type="nucleotide sequence ID" value="NZ_JACWZZ010000002.1"/>
</dbReference>
<evidence type="ECO:0000313" key="6">
    <source>
        <dbReference type="Proteomes" id="UP000642468"/>
    </source>
</evidence>
<evidence type="ECO:0000256" key="1">
    <source>
        <dbReference type="ARBA" id="ARBA00023110"/>
    </source>
</evidence>
<dbReference type="EMBL" id="JACWZZ010000002">
    <property type="protein sequence ID" value="MBD2715599.1"/>
    <property type="molecule type" value="Genomic_DNA"/>
</dbReference>
<keyword evidence="1 3" id="KW-0697">Rotamase</keyword>
<dbReference type="PANTHER" id="PTHR45625">
    <property type="entry name" value="PEPTIDYL-PROLYL CIS-TRANS ISOMERASE-RELATED"/>
    <property type="match status" value="1"/>
</dbReference>
<keyword evidence="2 3" id="KW-0413">Isomerase</keyword>
<evidence type="ECO:0000256" key="2">
    <source>
        <dbReference type="ARBA" id="ARBA00023235"/>
    </source>
</evidence>